<dbReference type="Proteomes" id="UP001322138">
    <property type="component" value="Unassembled WGS sequence"/>
</dbReference>
<organism evidence="1 2">
    <name type="scientific">Podospora bellae-mahoneyi</name>
    <dbReference type="NCBI Taxonomy" id="2093777"/>
    <lineage>
        <taxon>Eukaryota</taxon>
        <taxon>Fungi</taxon>
        <taxon>Dikarya</taxon>
        <taxon>Ascomycota</taxon>
        <taxon>Pezizomycotina</taxon>
        <taxon>Sordariomycetes</taxon>
        <taxon>Sordariomycetidae</taxon>
        <taxon>Sordariales</taxon>
        <taxon>Podosporaceae</taxon>
        <taxon>Podospora</taxon>
    </lineage>
</organism>
<accession>A0ABR0FR93</accession>
<dbReference type="EMBL" id="JAFFGZ010000004">
    <property type="protein sequence ID" value="KAK4646478.1"/>
    <property type="molecule type" value="Genomic_DNA"/>
</dbReference>
<dbReference type="GeneID" id="87896301"/>
<keyword evidence="2" id="KW-1185">Reference proteome</keyword>
<reference evidence="1 2" key="1">
    <citation type="journal article" date="2023" name="bioRxiv">
        <title>High-quality genome assemblies of four members of thePodospora anserinaspecies complex.</title>
        <authorList>
            <person name="Ament-Velasquez S.L."/>
            <person name="Vogan A.A."/>
            <person name="Wallerman O."/>
            <person name="Hartmann F."/>
            <person name="Gautier V."/>
            <person name="Silar P."/>
            <person name="Giraud T."/>
            <person name="Johannesson H."/>
        </authorList>
    </citation>
    <scope>NUCLEOTIDE SEQUENCE [LARGE SCALE GENOMIC DNA]</scope>
    <source>
        <strain evidence="1 2">CBS 112042</strain>
    </source>
</reference>
<proteinExistence type="predicted"/>
<evidence type="ECO:0000313" key="1">
    <source>
        <dbReference type="EMBL" id="KAK4646478.1"/>
    </source>
</evidence>
<protein>
    <submittedName>
        <fullName evidence="1">Uncharacterized protein</fullName>
    </submittedName>
</protein>
<gene>
    <name evidence="1" type="ORF">QC761_210840</name>
</gene>
<name>A0ABR0FR93_9PEZI</name>
<comment type="caution">
    <text evidence="1">The sequence shown here is derived from an EMBL/GenBank/DDBJ whole genome shotgun (WGS) entry which is preliminary data.</text>
</comment>
<evidence type="ECO:0000313" key="2">
    <source>
        <dbReference type="Proteomes" id="UP001322138"/>
    </source>
</evidence>
<dbReference type="RefSeq" id="XP_062735454.1">
    <property type="nucleotide sequence ID" value="XM_062876819.1"/>
</dbReference>
<sequence length="146" mass="15976">MHMHQMRRPPRQIIQYAHGELDPAALAVGNGVHPPPGIDVENGDELVTTVGVLVPADGAEELVDADVGADDGVEDPFQAEVTPSRPTLKGSLPPMVIVPAGARRFPAKRRRRVVLPAPLAPIKRVRDLGGRERVMPERPVEWSWKR</sequence>